<dbReference type="PANTHER" id="PTHR43812:SF2">
    <property type="entry name" value="FLAVIN REDUCTASE LIKE DOMAIN-CONTAINING PROTEIN"/>
    <property type="match status" value="1"/>
</dbReference>
<dbReference type="Pfam" id="PF01613">
    <property type="entry name" value="Flavin_Reduct"/>
    <property type="match status" value="1"/>
</dbReference>
<reference evidence="2" key="1">
    <citation type="journal article" date="2014" name="Int. J. Syst. Evol. Microbiol.">
        <title>Complete genome sequence of Corynebacterium casei LMG S-19264T (=DSM 44701T), isolated from a smear-ripened cheese.</title>
        <authorList>
            <consortium name="US DOE Joint Genome Institute (JGI-PGF)"/>
            <person name="Walter F."/>
            <person name="Albersmeier A."/>
            <person name="Kalinowski J."/>
            <person name="Ruckert C."/>
        </authorList>
    </citation>
    <scope>NUCLEOTIDE SEQUENCE</scope>
    <source>
        <strain evidence="2">CGMCC 1.12785</strain>
    </source>
</reference>
<dbReference type="EMBL" id="BMFY01000005">
    <property type="protein sequence ID" value="GGA13539.1"/>
    <property type="molecule type" value="Genomic_DNA"/>
</dbReference>
<dbReference type="SUPFAM" id="SSF50475">
    <property type="entry name" value="FMN-binding split barrel"/>
    <property type="match status" value="1"/>
</dbReference>
<evidence type="ECO:0000313" key="3">
    <source>
        <dbReference type="Proteomes" id="UP000616114"/>
    </source>
</evidence>
<feature type="domain" description="Flavin reductase like" evidence="1">
    <location>
        <begin position="23"/>
        <end position="176"/>
    </location>
</feature>
<dbReference type="AlphaFoldDB" id="A0A8J2TXU7"/>
<dbReference type="RefSeq" id="WP_188550365.1">
    <property type="nucleotide sequence ID" value="NZ_BMFY01000005.1"/>
</dbReference>
<gene>
    <name evidence="2" type="ORF">GCM10011333_15680</name>
</gene>
<comment type="caution">
    <text evidence="2">The sequence shown here is derived from an EMBL/GenBank/DDBJ whole genome shotgun (WGS) entry which is preliminary data.</text>
</comment>
<sequence length="216" mass="23449">MTIDHHFYEPKDGHGLPHSPLNAVIAPRPIGWISSQDERGVLNLAPYSFFNAFNYTPPIIGFASNGAKDTLANAEATGEFCWNLASEDLAEQMNLTSAEVPPDADEFALAGLTPAKSRVVHVPHVAESRAVFECRTTQIVPLLTASGEETVTSVVFGEVVGVHLDKTLLRDGIYQTAAARPLIRGGGPTAYFTIREEGRLDMRRPRPEDVLPAAED</sequence>
<dbReference type="InterPro" id="IPR002563">
    <property type="entry name" value="Flavin_Rdtase-like_dom"/>
</dbReference>
<evidence type="ECO:0000313" key="2">
    <source>
        <dbReference type="EMBL" id="GGA13539.1"/>
    </source>
</evidence>
<protein>
    <submittedName>
        <fullName evidence="2">Asp/Glu/hydantoin racemase</fullName>
    </submittedName>
</protein>
<dbReference type="SMART" id="SM00903">
    <property type="entry name" value="Flavin_Reduct"/>
    <property type="match status" value="1"/>
</dbReference>
<dbReference type="InterPro" id="IPR012349">
    <property type="entry name" value="Split_barrel_FMN-bd"/>
</dbReference>
<reference evidence="2" key="2">
    <citation type="submission" date="2020-09" db="EMBL/GenBank/DDBJ databases">
        <authorList>
            <person name="Sun Q."/>
            <person name="Zhou Y."/>
        </authorList>
    </citation>
    <scope>NUCLEOTIDE SEQUENCE</scope>
    <source>
        <strain evidence="2">CGMCC 1.12785</strain>
    </source>
</reference>
<evidence type="ECO:0000259" key="1">
    <source>
        <dbReference type="SMART" id="SM00903"/>
    </source>
</evidence>
<dbReference type="GO" id="GO:0016646">
    <property type="term" value="F:oxidoreductase activity, acting on the CH-NH group of donors, NAD or NADP as acceptor"/>
    <property type="evidence" value="ECO:0007669"/>
    <property type="project" value="UniProtKB-ARBA"/>
</dbReference>
<dbReference type="Proteomes" id="UP000616114">
    <property type="component" value="Unassembled WGS sequence"/>
</dbReference>
<dbReference type="GO" id="GO:0010181">
    <property type="term" value="F:FMN binding"/>
    <property type="evidence" value="ECO:0007669"/>
    <property type="project" value="InterPro"/>
</dbReference>
<dbReference type="PANTHER" id="PTHR43812">
    <property type="entry name" value="BLR2425 PROTEIN"/>
    <property type="match status" value="1"/>
</dbReference>
<organism evidence="2 3">
    <name type="scientific">Sediminivirga luteola</name>
    <dbReference type="NCBI Taxonomy" id="1774748"/>
    <lineage>
        <taxon>Bacteria</taxon>
        <taxon>Bacillati</taxon>
        <taxon>Actinomycetota</taxon>
        <taxon>Actinomycetes</taxon>
        <taxon>Micrococcales</taxon>
        <taxon>Brevibacteriaceae</taxon>
        <taxon>Sediminivirga</taxon>
    </lineage>
</organism>
<proteinExistence type="predicted"/>
<keyword evidence="3" id="KW-1185">Reference proteome</keyword>
<dbReference type="Gene3D" id="2.30.110.10">
    <property type="entry name" value="Electron Transport, Fmn-binding Protein, Chain A"/>
    <property type="match status" value="1"/>
</dbReference>
<accession>A0A8J2TXU7</accession>
<name>A0A8J2TXU7_9MICO</name>